<dbReference type="GO" id="GO:0032259">
    <property type="term" value="P:methylation"/>
    <property type="evidence" value="ECO:0007669"/>
    <property type="project" value="UniProtKB-KW"/>
</dbReference>
<accession>A0A7X6HZM4</accession>
<dbReference type="Proteomes" id="UP000578686">
    <property type="component" value="Unassembled WGS sequence"/>
</dbReference>
<dbReference type="AlphaFoldDB" id="A0A7X6HZM4"/>
<protein>
    <submittedName>
        <fullName evidence="6">Isoprenylcysteine carboxylmethyltransferase family protein</fullName>
    </submittedName>
</protein>
<dbReference type="GO" id="GO:0016020">
    <property type="term" value="C:membrane"/>
    <property type="evidence" value="ECO:0007669"/>
    <property type="project" value="UniProtKB-SubCell"/>
</dbReference>
<reference evidence="6 7" key="1">
    <citation type="submission" date="2020-03" db="EMBL/GenBank/DDBJ databases">
        <title>Draft genome of Streptomyces sp. ventii, isolated from the Axial Seamount in the Pacific Ocean, and resequencing of the two type strains Streptomyces lonarensis strain NCL 716 and Streptomyces bohaiensis strain 11A07.</title>
        <authorList>
            <person name="Loughran R.M."/>
            <person name="Pfannmuller K.M."/>
            <person name="Wasson B.J."/>
            <person name="Deadmond M.C."/>
            <person name="Paddock B.E."/>
            <person name="Koyack M.J."/>
            <person name="Gallegos D.A."/>
            <person name="Mitchell E.A."/>
            <person name="Ushijima B."/>
            <person name="Saw J.H."/>
            <person name="Mcphail K.L."/>
            <person name="Videau P."/>
        </authorList>
    </citation>
    <scope>NUCLEOTIDE SEQUENCE [LARGE SCALE GENOMIC DNA]</scope>
    <source>
        <strain evidence="6 7">NCL716</strain>
    </source>
</reference>
<dbReference type="RefSeq" id="WP_167971197.1">
    <property type="nucleotide sequence ID" value="NZ_BHZG01000544.1"/>
</dbReference>
<dbReference type="GO" id="GO:0004671">
    <property type="term" value="F:protein C-terminal S-isoprenylcysteine carboxyl O-methyltransferase activity"/>
    <property type="evidence" value="ECO:0007669"/>
    <property type="project" value="InterPro"/>
</dbReference>
<sequence>MHWFLRRFPVVLFAVGLAVIAAALVRALADAHDPVRRTAALLIALYLGWVLLEARVTLRTSRGESSEADRGTEVLYGTARFATGLAAVWGPLPWESWSPLLLLPLLPLAAGIALRLAAIRALGRFYSHRVRTVDGHRVAQDGPYRLLRHPAYTGMLLAHAGFVAFFLNPLSVAAFLVLLVPALVRRILVEERALAEVPGYTEFARGRRRLIPAVW</sequence>
<evidence type="ECO:0000256" key="1">
    <source>
        <dbReference type="ARBA" id="ARBA00004141"/>
    </source>
</evidence>
<dbReference type="PANTHER" id="PTHR43847">
    <property type="entry name" value="BLL3993 PROTEIN"/>
    <property type="match status" value="1"/>
</dbReference>
<dbReference type="EMBL" id="JAAVJD010000108">
    <property type="protein sequence ID" value="NJQ06776.1"/>
    <property type="molecule type" value="Genomic_DNA"/>
</dbReference>
<gene>
    <name evidence="6" type="ORF">HCN56_14590</name>
</gene>
<evidence type="ECO:0000256" key="3">
    <source>
        <dbReference type="ARBA" id="ARBA00022989"/>
    </source>
</evidence>
<keyword evidence="6" id="KW-0808">Transferase</keyword>
<keyword evidence="2 5" id="KW-0812">Transmembrane</keyword>
<dbReference type="Gene3D" id="1.20.120.1630">
    <property type="match status" value="1"/>
</dbReference>
<keyword evidence="3 5" id="KW-1133">Transmembrane helix</keyword>
<evidence type="ECO:0000256" key="5">
    <source>
        <dbReference type="SAM" id="Phobius"/>
    </source>
</evidence>
<dbReference type="InterPro" id="IPR052527">
    <property type="entry name" value="Metal_cation-efflux_comp"/>
</dbReference>
<organism evidence="6 7">
    <name type="scientific">Streptomyces lonarensis</name>
    <dbReference type="NCBI Taxonomy" id="700599"/>
    <lineage>
        <taxon>Bacteria</taxon>
        <taxon>Bacillati</taxon>
        <taxon>Actinomycetota</taxon>
        <taxon>Actinomycetes</taxon>
        <taxon>Kitasatosporales</taxon>
        <taxon>Streptomycetaceae</taxon>
        <taxon>Streptomyces</taxon>
    </lineage>
</organism>
<evidence type="ECO:0000313" key="6">
    <source>
        <dbReference type="EMBL" id="NJQ06776.1"/>
    </source>
</evidence>
<keyword evidence="4 5" id="KW-0472">Membrane</keyword>
<evidence type="ECO:0000256" key="4">
    <source>
        <dbReference type="ARBA" id="ARBA00023136"/>
    </source>
</evidence>
<evidence type="ECO:0000256" key="2">
    <source>
        <dbReference type="ARBA" id="ARBA00022692"/>
    </source>
</evidence>
<feature type="transmembrane region" description="Helical" evidence="5">
    <location>
        <begin position="100"/>
        <end position="122"/>
    </location>
</feature>
<keyword evidence="7" id="KW-1185">Reference proteome</keyword>
<evidence type="ECO:0000313" key="7">
    <source>
        <dbReference type="Proteomes" id="UP000578686"/>
    </source>
</evidence>
<dbReference type="InterPro" id="IPR007269">
    <property type="entry name" value="ICMT_MeTrfase"/>
</dbReference>
<dbReference type="PANTHER" id="PTHR43847:SF1">
    <property type="entry name" value="BLL3993 PROTEIN"/>
    <property type="match status" value="1"/>
</dbReference>
<feature type="transmembrane region" description="Helical" evidence="5">
    <location>
        <begin position="74"/>
        <end position="94"/>
    </location>
</feature>
<keyword evidence="6" id="KW-0489">Methyltransferase</keyword>
<proteinExistence type="predicted"/>
<name>A0A7X6HZM4_9ACTN</name>
<feature type="transmembrane region" description="Helical" evidence="5">
    <location>
        <begin position="156"/>
        <end position="184"/>
    </location>
</feature>
<feature type="transmembrane region" description="Helical" evidence="5">
    <location>
        <begin position="39"/>
        <end position="58"/>
    </location>
</feature>
<dbReference type="Pfam" id="PF04140">
    <property type="entry name" value="ICMT"/>
    <property type="match status" value="1"/>
</dbReference>
<comment type="caution">
    <text evidence="6">The sequence shown here is derived from an EMBL/GenBank/DDBJ whole genome shotgun (WGS) entry which is preliminary data.</text>
</comment>
<comment type="subcellular location">
    <subcellularLocation>
        <location evidence="1">Membrane</location>
        <topology evidence="1">Multi-pass membrane protein</topology>
    </subcellularLocation>
</comment>